<evidence type="ECO:0000256" key="2">
    <source>
        <dbReference type="ARBA" id="ARBA00023002"/>
    </source>
</evidence>
<dbReference type="InterPro" id="IPR016161">
    <property type="entry name" value="Ald_DH/histidinol_DH"/>
</dbReference>
<dbReference type="CDD" id="cd07102">
    <property type="entry name" value="ALDH_EDX86601"/>
    <property type="match status" value="1"/>
</dbReference>
<evidence type="ECO:0000256" key="3">
    <source>
        <dbReference type="RuleBase" id="RU003345"/>
    </source>
</evidence>
<accession>A0A1G6V248</accession>
<name>A0A1R1QAI8_9BRAD</name>
<dbReference type="InterPro" id="IPR016160">
    <property type="entry name" value="Ald_DH_CS_CYS"/>
</dbReference>
<sequence length="461" mass="49689">MNDIVCISPVDGSEVARRPVATGAEVAAALAQARKAQQEWSSISLAERKAMMLAFLHEMRAQNDEVVPELAMQMGRPVRYGGELRSLEERVRVLVELSDEALAPIVPTGQPGFRRMIKRVPAGIVLVIAPWNYPYLTAANTIVPALLAGNAVILKHAAQTLLVGERFQAALDRVGLPKGVFRTLTLDHVMTSELISSRSVDHVNFTGSVAGGRAVERAAAGTFISLGLELGGKDPAYVRPDADFDFAVEQLVDGAFYNSGQCCCGIERIYVHERIYDSFVDAFAGLTARYRLGNPLSQDTTLGPMAATRFADTVRAHIGEAVAKGAQPLIDPARFPADKIGTAYLMPQVLVGVDHSMQVMMEESFGPAVGLMKVSSDQEAVGLMNDSPYGLTASVWTEDAAAAERIGDGIATGTVFMNRCDYVDPALAWTGLKDTGRGVGMSRLGFEALTRPRSFHLRIEH</sequence>
<dbReference type="InterPro" id="IPR016162">
    <property type="entry name" value="Ald_DH_N"/>
</dbReference>
<dbReference type="PROSITE" id="PS00070">
    <property type="entry name" value="ALDEHYDE_DEHYDR_CYS"/>
    <property type="match status" value="1"/>
</dbReference>
<dbReference type="Proteomes" id="UP000199245">
    <property type="component" value="Unassembled WGS sequence"/>
</dbReference>
<dbReference type="FunFam" id="3.40.309.10:FF:000009">
    <property type="entry name" value="Aldehyde dehydrogenase A"/>
    <property type="match status" value="1"/>
</dbReference>
<dbReference type="PANTHER" id="PTHR11699">
    <property type="entry name" value="ALDEHYDE DEHYDROGENASE-RELATED"/>
    <property type="match status" value="1"/>
</dbReference>
<dbReference type="RefSeq" id="WP_076834237.1">
    <property type="nucleotide sequence ID" value="NZ_FMZW01000011.1"/>
</dbReference>
<dbReference type="Gene3D" id="3.40.309.10">
    <property type="entry name" value="Aldehyde Dehydrogenase, Chain A, domain 2"/>
    <property type="match status" value="1"/>
</dbReference>
<dbReference type="InterPro" id="IPR029510">
    <property type="entry name" value="Ald_DH_CS_GLU"/>
</dbReference>
<dbReference type="Gene3D" id="3.40.605.10">
    <property type="entry name" value="Aldehyde Dehydrogenase, Chain A, domain 1"/>
    <property type="match status" value="1"/>
</dbReference>
<dbReference type="AlphaFoldDB" id="A0A1R1QAI8"/>
<reference evidence="4 5" key="1">
    <citation type="submission" date="2016-10" db="EMBL/GenBank/DDBJ databases">
        <authorList>
            <person name="de Groot N.N."/>
        </authorList>
    </citation>
    <scope>NUCLEOTIDE SEQUENCE [LARGE SCALE GENOMIC DNA]</scope>
    <source>
        <strain evidence="4 5">R5</strain>
    </source>
</reference>
<dbReference type="InterPro" id="IPR016163">
    <property type="entry name" value="Ald_DH_C"/>
</dbReference>
<evidence type="ECO:0000313" key="4">
    <source>
        <dbReference type="EMBL" id="SDD47573.1"/>
    </source>
</evidence>
<dbReference type="PROSITE" id="PS00687">
    <property type="entry name" value="ALDEHYDE_DEHYDR_GLU"/>
    <property type="match status" value="1"/>
</dbReference>
<gene>
    <name evidence="4" type="ORF">SAMN05216337_1011161</name>
</gene>
<dbReference type="GO" id="GO:0016620">
    <property type="term" value="F:oxidoreductase activity, acting on the aldehyde or oxo group of donors, NAD or NADP as acceptor"/>
    <property type="evidence" value="ECO:0007669"/>
    <property type="project" value="InterPro"/>
</dbReference>
<proteinExistence type="inferred from homology"/>
<protein>
    <submittedName>
        <fullName evidence="4">Acyl-CoA reductase</fullName>
    </submittedName>
</protein>
<accession>A0A1R1QAI8</accession>
<comment type="similarity">
    <text evidence="1 3">Belongs to the aldehyde dehydrogenase family.</text>
</comment>
<dbReference type="EMBL" id="FMZW01000011">
    <property type="protein sequence ID" value="SDD47573.1"/>
    <property type="molecule type" value="Genomic_DNA"/>
</dbReference>
<dbReference type="Pfam" id="PF00171">
    <property type="entry name" value="Aldedh"/>
    <property type="match status" value="1"/>
</dbReference>
<dbReference type="SUPFAM" id="SSF53720">
    <property type="entry name" value="ALDH-like"/>
    <property type="match status" value="1"/>
</dbReference>
<evidence type="ECO:0000256" key="1">
    <source>
        <dbReference type="ARBA" id="ARBA00009986"/>
    </source>
</evidence>
<dbReference type="InterPro" id="IPR015590">
    <property type="entry name" value="Aldehyde_DH_dom"/>
</dbReference>
<evidence type="ECO:0000313" key="5">
    <source>
        <dbReference type="Proteomes" id="UP000199245"/>
    </source>
</evidence>
<keyword evidence="2 3" id="KW-0560">Oxidoreductase</keyword>
<organism evidence="4 5">
    <name type="scientific">Bradyrhizobium brasilense</name>
    <dbReference type="NCBI Taxonomy" id="1419277"/>
    <lineage>
        <taxon>Bacteria</taxon>
        <taxon>Pseudomonadati</taxon>
        <taxon>Pseudomonadota</taxon>
        <taxon>Alphaproteobacteria</taxon>
        <taxon>Hyphomicrobiales</taxon>
        <taxon>Nitrobacteraceae</taxon>
        <taxon>Bradyrhizobium</taxon>
    </lineage>
</organism>